<dbReference type="AlphaFoldDB" id="A0A543NMI3"/>
<evidence type="ECO:0000313" key="1">
    <source>
        <dbReference type="EMBL" id="TQN33014.1"/>
    </source>
</evidence>
<gene>
    <name evidence="1" type="ORF">FHX37_3008</name>
</gene>
<proteinExistence type="predicted"/>
<accession>A0A543NMI3</accession>
<dbReference type="RefSeq" id="WP_141924437.1">
    <property type="nucleotide sequence ID" value="NZ_VFQC01000001.1"/>
</dbReference>
<protein>
    <submittedName>
        <fullName evidence="1">Uncharacterized protein</fullName>
    </submittedName>
</protein>
<comment type="caution">
    <text evidence="1">The sequence shown here is derived from an EMBL/GenBank/DDBJ whole genome shotgun (WGS) entry which is preliminary data.</text>
</comment>
<reference evidence="1 2" key="1">
    <citation type="submission" date="2019-06" db="EMBL/GenBank/DDBJ databases">
        <title>Sequencing the genomes of 1000 actinobacteria strains.</title>
        <authorList>
            <person name="Klenk H.-P."/>
        </authorList>
    </citation>
    <scope>NUCLEOTIDE SEQUENCE [LARGE SCALE GENOMIC DNA]</scope>
    <source>
        <strain evidence="1 2">DSM 45015</strain>
    </source>
</reference>
<organism evidence="1 2">
    <name type="scientific">Haloactinospora alba</name>
    <dbReference type="NCBI Taxonomy" id="405555"/>
    <lineage>
        <taxon>Bacteria</taxon>
        <taxon>Bacillati</taxon>
        <taxon>Actinomycetota</taxon>
        <taxon>Actinomycetes</taxon>
        <taxon>Streptosporangiales</taxon>
        <taxon>Nocardiopsidaceae</taxon>
        <taxon>Haloactinospora</taxon>
    </lineage>
</organism>
<evidence type="ECO:0000313" key="2">
    <source>
        <dbReference type="Proteomes" id="UP000317422"/>
    </source>
</evidence>
<dbReference type="EMBL" id="VFQC01000001">
    <property type="protein sequence ID" value="TQN33014.1"/>
    <property type="molecule type" value="Genomic_DNA"/>
</dbReference>
<name>A0A543NMI3_9ACTN</name>
<dbReference type="Proteomes" id="UP000317422">
    <property type="component" value="Unassembled WGS sequence"/>
</dbReference>
<keyword evidence="2" id="KW-1185">Reference proteome</keyword>
<sequence>MGLVLRLYDTSLQRLLRGRGLPGGRRSGGWLLWSGRGRPLGWLSLRELALRGLARWWWSLRGLALWRLSVGVLRSGRGRPLGRLSLGWLALRGLARWWWSLRGLALWRLSLGGLWPGRGRALRRLSLGRLSLRGMRGRRSLRWLARRGAVRWLSWSSGRRTRLGVVGRGIGLGRVPLLVLRVLVRRVPVRGDVLRLLGPSLGGGRTVVGIVRMRCDGRAPKTVCGLLNWVECANGTVGGDRGFLREYGVRWPIARAPGQSVAVLTDGSRV</sequence>